<evidence type="ECO:0000313" key="3">
    <source>
        <dbReference type="EMBL" id="RII34722.1"/>
    </source>
</evidence>
<keyword evidence="2" id="KW-0560">Oxidoreductase</keyword>
<reference evidence="3 4" key="1">
    <citation type="submission" date="2018-08" db="EMBL/GenBank/DDBJ databases">
        <title>Genome of Clostridium chromiireducens C1, DSM12136.</title>
        <authorList>
            <person name="Xing M."/>
            <person name="Wei Y."/>
            <person name="Ang E.L."/>
            <person name="Zhao H."/>
            <person name="Zhang Y."/>
        </authorList>
    </citation>
    <scope>NUCLEOTIDE SEQUENCE [LARGE SCALE GENOMIC DNA]</scope>
    <source>
        <strain evidence="3 4">C1</strain>
    </source>
</reference>
<organism evidence="3 4">
    <name type="scientific">Clostridium chromiireducens</name>
    <dbReference type="NCBI Taxonomy" id="225345"/>
    <lineage>
        <taxon>Bacteria</taxon>
        <taxon>Bacillati</taxon>
        <taxon>Bacillota</taxon>
        <taxon>Clostridia</taxon>
        <taxon>Eubacteriales</taxon>
        <taxon>Clostridiaceae</taxon>
        <taxon>Clostridium</taxon>
    </lineage>
</organism>
<dbReference type="InterPro" id="IPR036291">
    <property type="entry name" value="NAD(P)-bd_dom_sf"/>
</dbReference>
<comment type="similarity">
    <text evidence="1">Belongs to the short-chain dehydrogenases/reductases (SDR) family.</text>
</comment>
<name>A0A399IT71_9CLOT</name>
<dbReference type="GO" id="GO:0016491">
    <property type="term" value="F:oxidoreductase activity"/>
    <property type="evidence" value="ECO:0007669"/>
    <property type="project" value="UniProtKB-KW"/>
</dbReference>
<evidence type="ECO:0000313" key="4">
    <source>
        <dbReference type="Proteomes" id="UP000265930"/>
    </source>
</evidence>
<protein>
    <submittedName>
        <fullName evidence="3">SDR family NAD(P)-dependent oxidoreductase</fullName>
    </submittedName>
</protein>
<dbReference type="SUPFAM" id="SSF51735">
    <property type="entry name" value="NAD(P)-binding Rossmann-fold domains"/>
    <property type="match status" value="1"/>
</dbReference>
<sequence>MITNPIVVITGATNGLGQLVASELAKLGAHLILTARSKDKAEATKKMIKSIAPKAEVEFFFGDLSLMKDVKRIGNEINI</sequence>
<dbReference type="PANTHER" id="PTHR24320:SF148">
    <property type="entry name" value="NAD(P)-BINDING ROSSMANN-FOLD SUPERFAMILY PROTEIN"/>
    <property type="match status" value="1"/>
</dbReference>
<accession>A0A399IT71</accession>
<dbReference type="Gene3D" id="3.40.50.720">
    <property type="entry name" value="NAD(P)-binding Rossmann-like Domain"/>
    <property type="match status" value="1"/>
</dbReference>
<evidence type="ECO:0000256" key="1">
    <source>
        <dbReference type="ARBA" id="ARBA00006484"/>
    </source>
</evidence>
<dbReference type="Pfam" id="PF00106">
    <property type="entry name" value="adh_short"/>
    <property type="match status" value="1"/>
</dbReference>
<dbReference type="AlphaFoldDB" id="A0A399IT71"/>
<dbReference type="PANTHER" id="PTHR24320">
    <property type="entry name" value="RETINOL DEHYDROGENASE"/>
    <property type="match status" value="1"/>
</dbReference>
<proteinExistence type="inferred from homology"/>
<gene>
    <name evidence="3" type="ORF">D2A34_05745</name>
</gene>
<evidence type="ECO:0000256" key="2">
    <source>
        <dbReference type="ARBA" id="ARBA00023002"/>
    </source>
</evidence>
<dbReference type="EMBL" id="QXDJ01000002">
    <property type="protein sequence ID" value="RII34722.1"/>
    <property type="molecule type" value="Genomic_DNA"/>
</dbReference>
<dbReference type="InterPro" id="IPR002347">
    <property type="entry name" value="SDR_fam"/>
</dbReference>
<dbReference type="Proteomes" id="UP000265930">
    <property type="component" value="Unassembled WGS sequence"/>
</dbReference>
<comment type="caution">
    <text evidence="3">The sequence shown here is derived from an EMBL/GenBank/DDBJ whole genome shotgun (WGS) entry which is preliminary data.</text>
</comment>